<evidence type="ECO:0000313" key="5">
    <source>
        <dbReference type="Proteomes" id="UP000827724"/>
    </source>
</evidence>
<dbReference type="Gene3D" id="1.25.40.10">
    <property type="entry name" value="Tetratricopeptide repeat domain"/>
    <property type="match status" value="2"/>
</dbReference>
<sequence length="886" mass="97687">MAASRHERRGISDNRFGDNAVINQGDVHLHLSRAPGRAGVVRIIPYLLNEDLIRRRDLVEKLDGLLPRAPGFYSAALWGLGGSGKTQVALDYAYRRCSDSECCVLWVHADSEATFTSDYRAIGKQLGVDDRAGGSDLLDAVRSSIEAQRRWLLVLDNADDLGLFGVGRAQAAGGGEGLLRYIPRGPQGTILWTSRDGHIRGTLVGSGRGIEVSSMTKEEAAALLATARGGSRGASEDDEAIGPLLEELQRLPLAVSQAGAYMRRTSTTAKEYLDLLLRGTSRWDLLRAEDYDRHRRPGVSNSVLETWKMSAVRIRQESELSYRILHVMAYLDGREIPHELVVAAVAAGQCSADDGNGNGNGNGNGTGTGTGQASELEVRHAVTRLVEFSFLNMRRADQGLRSYEMHKLVQEAARYGLWVQGAAPGGSIAPGKAVAPERRPGSLEAHYSSIALHIVHGVFPESGQASWALCERYAAHAIRVSDWTEANGQGVKASALLNRVSNFLYDQGRWRQKELVDRRALSIRREALGEKHPDTIGSLSNLAVGCQHQGRYGEAEELTEQALRLRREVFGKRSPDAIRSMAQLASIYHNQGRYGEAESLKEKALKLRQAVLGEKHPDTAASMAHLALTYRSQGRYGEAESLAERALELRREVLGEKDPETIRTLALLGSTYHAQRRYDKSREIAAQVLDMDREVLGERHPDTIRGISDIGALYFAQGQYDKAEEILAEVLRLRLEVLGERHPDTIGTMADLATLYTHVRHAKAVETTSRALHLRREVLGEKHPDTIKSMADLAAAHYTQGRLDKTEEILLEVLHLQREVLGERHPATVQSKANLAAFYQHSRGGGDEREQDRGSVSVSGSVSVRRAVHGKARIFKRRGFQKMKED</sequence>
<gene>
    <name evidence="4" type="ORF">Trco_007073</name>
</gene>
<keyword evidence="5" id="KW-1185">Reference proteome</keyword>
<accession>A0A9P8QG22</accession>
<feature type="repeat" description="TPR" evidence="1">
    <location>
        <begin position="704"/>
        <end position="737"/>
    </location>
</feature>
<keyword evidence="1" id="KW-0802">TPR repeat</keyword>
<evidence type="ECO:0000259" key="3">
    <source>
        <dbReference type="Pfam" id="PF13401"/>
    </source>
</evidence>
<dbReference type="Pfam" id="PF13424">
    <property type="entry name" value="TPR_12"/>
    <property type="match status" value="3"/>
</dbReference>
<dbReference type="SUPFAM" id="SSF48452">
    <property type="entry name" value="TPR-like"/>
    <property type="match status" value="3"/>
</dbReference>
<dbReference type="SUPFAM" id="SSF52540">
    <property type="entry name" value="P-loop containing nucleoside triphosphate hydrolases"/>
    <property type="match status" value="1"/>
</dbReference>
<proteinExistence type="predicted"/>
<dbReference type="GO" id="GO:0016887">
    <property type="term" value="F:ATP hydrolysis activity"/>
    <property type="evidence" value="ECO:0007669"/>
    <property type="project" value="InterPro"/>
</dbReference>
<feature type="region of interest" description="Disordered" evidence="2">
    <location>
        <begin position="842"/>
        <end position="862"/>
    </location>
</feature>
<dbReference type="OrthoDB" id="5986190at2759"/>
<protein>
    <recommendedName>
        <fullName evidence="3">ORC1/DEAH AAA+ ATPase domain-containing protein</fullName>
    </recommendedName>
</protein>
<dbReference type="PANTHER" id="PTHR46082:SF6">
    <property type="entry name" value="AAA+ ATPASE DOMAIN-CONTAINING PROTEIN-RELATED"/>
    <property type="match status" value="1"/>
</dbReference>
<dbReference type="PANTHER" id="PTHR46082">
    <property type="entry name" value="ATP/GTP-BINDING PROTEIN-RELATED"/>
    <property type="match status" value="1"/>
</dbReference>
<organism evidence="4 5">
    <name type="scientific">Trichoderma cornu-damae</name>
    <dbReference type="NCBI Taxonomy" id="654480"/>
    <lineage>
        <taxon>Eukaryota</taxon>
        <taxon>Fungi</taxon>
        <taxon>Dikarya</taxon>
        <taxon>Ascomycota</taxon>
        <taxon>Pezizomycotina</taxon>
        <taxon>Sordariomycetes</taxon>
        <taxon>Hypocreomycetidae</taxon>
        <taxon>Hypocreales</taxon>
        <taxon>Hypocreaceae</taxon>
        <taxon>Trichoderma</taxon>
    </lineage>
</organism>
<dbReference type="PRINTS" id="PR00364">
    <property type="entry name" value="DISEASERSIST"/>
</dbReference>
<dbReference type="Gene3D" id="3.40.50.300">
    <property type="entry name" value="P-loop containing nucleotide triphosphate hydrolases"/>
    <property type="match status" value="1"/>
</dbReference>
<dbReference type="Pfam" id="PF13401">
    <property type="entry name" value="AAA_22"/>
    <property type="match status" value="1"/>
</dbReference>
<dbReference type="InterPro" id="IPR011990">
    <property type="entry name" value="TPR-like_helical_dom_sf"/>
</dbReference>
<dbReference type="EMBL" id="JAIWOZ010000005">
    <property type="protein sequence ID" value="KAH6605366.1"/>
    <property type="molecule type" value="Genomic_DNA"/>
</dbReference>
<dbReference type="InterPro" id="IPR027417">
    <property type="entry name" value="P-loop_NTPase"/>
</dbReference>
<dbReference type="AlphaFoldDB" id="A0A9P8QG22"/>
<feature type="domain" description="ORC1/DEAH AAA+ ATPase" evidence="3">
    <location>
        <begin position="75"/>
        <end position="162"/>
    </location>
</feature>
<dbReference type="InterPro" id="IPR019734">
    <property type="entry name" value="TPR_rpt"/>
</dbReference>
<dbReference type="InterPro" id="IPR053137">
    <property type="entry name" value="NLR-like"/>
</dbReference>
<feature type="compositionally biased region" description="Basic and acidic residues" evidence="2">
    <location>
        <begin position="844"/>
        <end position="853"/>
    </location>
</feature>
<reference evidence="4" key="1">
    <citation type="submission" date="2021-08" db="EMBL/GenBank/DDBJ databases">
        <title>Chromosome-Level Trichoderma cornu-damae using Hi-C Data.</title>
        <authorList>
            <person name="Kim C.S."/>
        </authorList>
    </citation>
    <scope>NUCLEOTIDE SEQUENCE</scope>
    <source>
        <strain evidence="4">KA19-0412C</strain>
    </source>
</reference>
<dbReference type="Pfam" id="PF13374">
    <property type="entry name" value="TPR_10"/>
    <property type="match status" value="2"/>
</dbReference>
<dbReference type="InterPro" id="IPR049945">
    <property type="entry name" value="AAA_22"/>
</dbReference>
<name>A0A9P8QG22_9HYPO</name>
<evidence type="ECO:0000256" key="2">
    <source>
        <dbReference type="SAM" id="MobiDB-lite"/>
    </source>
</evidence>
<evidence type="ECO:0000313" key="4">
    <source>
        <dbReference type="EMBL" id="KAH6605366.1"/>
    </source>
</evidence>
<evidence type="ECO:0000256" key="1">
    <source>
        <dbReference type="PROSITE-ProRule" id="PRU00339"/>
    </source>
</evidence>
<dbReference type="Proteomes" id="UP000827724">
    <property type="component" value="Unassembled WGS sequence"/>
</dbReference>
<dbReference type="SMART" id="SM00028">
    <property type="entry name" value="TPR"/>
    <property type="match status" value="6"/>
</dbReference>
<comment type="caution">
    <text evidence="4">The sequence shown here is derived from an EMBL/GenBank/DDBJ whole genome shotgun (WGS) entry which is preliminary data.</text>
</comment>
<dbReference type="PROSITE" id="PS50005">
    <property type="entry name" value="TPR"/>
    <property type="match status" value="1"/>
</dbReference>